<accession>A0A9P5YVD2</accession>
<keyword evidence="1" id="KW-0479">Metal-binding</keyword>
<dbReference type="PROSITE" id="PS50157">
    <property type="entry name" value="ZINC_FINGER_C2H2_2"/>
    <property type="match status" value="1"/>
</dbReference>
<proteinExistence type="predicted"/>
<protein>
    <recommendedName>
        <fullName evidence="3">C2H2-type domain-containing protein</fullName>
    </recommendedName>
</protein>
<feature type="region of interest" description="Disordered" evidence="2">
    <location>
        <begin position="99"/>
        <end position="125"/>
    </location>
</feature>
<evidence type="ECO:0000256" key="1">
    <source>
        <dbReference type="PROSITE-ProRule" id="PRU00042"/>
    </source>
</evidence>
<feature type="compositionally biased region" description="Low complexity" evidence="2">
    <location>
        <begin position="105"/>
        <end position="116"/>
    </location>
</feature>
<dbReference type="InterPro" id="IPR036236">
    <property type="entry name" value="Znf_C2H2_sf"/>
</dbReference>
<dbReference type="PROSITE" id="PS00028">
    <property type="entry name" value="ZINC_FINGER_C2H2_1"/>
    <property type="match status" value="1"/>
</dbReference>
<dbReference type="InterPro" id="IPR013087">
    <property type="entry name" value="Znf_C2H2_type"/>
</dbReference>
<feature type="domain" description="C2H2-type" evidence="3">
    <location>
        <begin position="77"/>
        <end position="107"/>
    </location>
</feature>
<dbReference type="SUPFAM" id="SSF57667">
    <property type="entry name" value="beta-beta-alpha zinc fingers"/>
    <property type="match status" value="1"/>
</dbReference>
<evidence type="ECO:0000256" key="2">
    <source>
        <dbReference type="SAM" id="MobiDB-lite"/>
    </source>
</evidence>
<dbReference type="EMBL" id="MU155305">
    <property type="protein sequence ID" value="KAF9476149.1"/>
    <property type="molecule type" value="Genomic_DNA"/>
</dbReference>
<dbReference type="AlphaFoldDB" id="A0A9P5YVD2"/>
<keyword evidence="1" id="KW-0863">Zinc-finger</keyword>
<dbReference type="Gene3D" id="3.30.160.60">
    <property type="entry name" value="Classic Zinc Finger"/>
    <property type="match status" value="1"/>
</dbReference>
<keyword evidence="5" id="KW-1185">Reference proteome</keyword>
<keyword evidence="1" id="KW-0862">Zinc</keyword>
<comment type="caution">
    <text evidence="4">The sequence shown here is derived from an EMBL/GenBank/DDBJ whole genome shotgun (WGS) entry which is preliminary data.</text>
</comment>
<evidence type="ECO:0000313" key="4">
    <source>
        <dbReference type="EMBL" id="KAF9476149.1"/>
    </source>
</evidence>
<organism evidence="4 5">
    <name type="scientific">Pholiota conissans</name>
    <dbReference type="NCBI Taxonomy" id="109636"/>
    <lineage>
        <taxon>Eukaryota</taxon>
        <taxon>Fungi</taxon>
        <taxon>Dikarya</taxon>
        <taxon>Basidiomycota</taxon>
        <taxon>Agaricomycotina</taxon>
        <taxon>Agaricomycetes</taxon>
        <taxon>Agaricomycetidae</taxon>
        <taxon>Agaricales</taxon>
        <taxon>Agaricineae</taxon>
        <taxon>Strophariaceae</taxon>
        <taxon>Pholiota</taxon>
    </lineage>
</organism>
<sequence length="169" mass="19488">MRSLPTSKATFKCRWADCEIDLTHSNRSFAHHIVEDHRLEPTHVCEWESCFKKGYPFSSTKELILHVQSEHTKTKYFRCSQQDCDLYFQHESALKYHQLRDHEQAASSRSSSRNASKISLYNPGSRQPDHLRRVFSLSSLKIPGTGSQSALEISQTLVQHSLIQTVQKV</sequence>
<evidence type="ECO:0000313" key="5">
    <source>
        <dbReference type="Proteomes" id="UP000807469"/>
    </source>
</evidence>
<reference evidence="4" key="1">
    <citation type="submission" date="2020-11" db="EMBL/GenBank/DDBJ databases">
        <authorList>
            <consortium name="DOE Joint Genome Institute"/>
            <person name="Ahrendt S."/>
            <person name="Riley R."/>
            <person name="Andreopoulos W."/>
            <person name="Labutti K."/>
            <person name="Pangilinan J."/>
            <person name="Ruiz-Duenas F.J."/>
            <person name="Barrasa J.M."/>
            <person name="Sanchez-Garcia M."/>
            <person name="Camarero S."/>
            <person name="Miyauchi S."/>
            <person name="Serrano A."/>
            <person name="Linde D."/>
            <person name="Babiker R."/>
            <person name="Drula E."/>
            <person name="Ayuso-Fernandez I."/>
            <person name="Pacheco R."/>
            <person name="Padilla G."/>
            <person name="Ferreira P."/>
            <person name="Barriuso J."/>
            <person name="Kellner H."/>
            <person name="Castanera R."/>
            <person name="Alfaro M."/>
            <person name="Ramirez L."/>
            <person name="Pisabarro A.G."/>
            <person name="Kuo A."/>
            <person name="Tritt A."/>
            <person name="Lipzen A."/>
            <person name="He G."/>
            <person name="Yan M."/>
            <person name="Ng V."/>
            <person name="Cullen D."/>
            <person name="Martin F."/>
            <person name="Rosso M.-N."/>
            <person name="Henrissat B."/>
            <person name="Hibbett D."/>
            <person name="Martinez A.T."/>
            <person name="Grigoriev I.V."/>
        </authorList>
    </citation>
    <scope>NUCLEOTIDE SEQUENCE</scope>
    <source>
        <strain evidence="4">CIRM-BRFM 674</strain>
    </source>
</reference>
<evidence type="ECO:0000259" key="3">
    <source>
        <dbReference type="PROSITE" id="PS50157"/>
    </source>
</evidence>
<name>A0A9P5YVD2_9AGAR</name>
<gene>
    <name evidence="4" type="ORF">BDN70DRAFT_189402</name>
</gene>
<dbReference type="GO" id="GO:0008270">
    <property type="term" value="F:zinc ion binding"/>
    <property type="evidence" value="ECO:0007669"/>
    <property type="project" value="UniProtKB-KW"/>
</dbReference>
<dbReference type="Proteomes" id="UP000807469">
    <property type="component" value="Unassembled WGS sequence"/>
</dbReference>
<dbReference type="SMART" id="SM00355">
    <property type="entry name" value="ZnF_C2H2"/>
    <property type="match status" value="3"/>
</dbReference>